<organism evidence="2 3">
    <name type="scientific">Nicotiana attenuata</name>
    <name type="common">Coyote tobacco</name>
    <dbReference type="NCBI Taxonomy" id="49451"/>
    <lineage>
        <taxon>Eukaryota</taxon>
        <taxon>Viridiplantae</taxon>
        <taxon>Streptophyta</taxon>
        <taxon>Embryophyta</taxon>
        <taxon>Tracheophyta</taxon>
        <taxon>Spermatophyta</taxon>
        <taxon>Magnoliopsida</taxon>
        <taxon>eudicotyledons</taxon>
        <taxon>Gunneridae</taxon>
        <taxon>Pentapetalae</taxon>
        <taxon>asterids</taxon>
        <taxon>lamiids</taxon>
        <taxon>Solanales</taxon>
        <taxon>Solanaceae</taxon>
        <taxon>Nicotianoideae</taxon>
        <taxon>Nicotianeae</taxon>
        <taxon>Nicotiana</taxon>
    </lineage>
</organism>
<accession>A0A1J6IAU7</accession>
<proteinExistence type="predicted"/>
<dbReference type="EMBL" id="MJEQ01037188">
    <property type="protein sequence ID" value="OIT02149.1"/>
    <property type="molecule type" value="Genomic_DNA"/>
</dbReference>
<protein>
    <recommendedName>
        <fullName evidence="1">PB1-like domain-containing protein</fullName>
    </recommendedName>
</protein>
<dbReference type="Gramene" id="OIT02149">
    <property type="protein sequence ID" value="OIT02149"/>
    <property type="gene ID" value="A4A49_55141"/>
</dbReference>
<reference evidence="2" key="1">
    <citation type="submission" date="2016-11" db="EMBL/GenBank/DDBJ databases">
        <title>The genome of Nicotiana attenuata.</title>
        <authorList>
            <person name="Xu S."/>
            <person name="Brockmoeller T."/>
            <person name="Gaquerel E."/>
            <person name="Navarro A."/>
            <person name="Kuhl H."/>
            <person name="Gase K."/>
            <person name="Ling Z."/>
            <person name="Zhou W."/>
            <person name="Kreitzer C."/>
            <person name="Stanke M."/>
            <person name="Tang H."/>
            <person name="Lyons E."/>
            <person name="Pandey P."/>
            <person name="Pandey S.P."/>
            <person name="Timmermann B."/>
            <person name="Baldwin I.T."/>
        </authorList>
    </citation>
    <scope>NUCLEOTIDE SEQUENCE [LARGE SCALE GENOMIC DNA]</scope>
    <source>
        <strain evidence="2">UT</strain>
    </source>
</reference>
<comment type="caution">
    <text evidence="2">The sequence shown here is derived from an EMBL/GenBank/DDBJ whole genome shotgun (WGS) entry which is preliminary data.</text>
</comment>
<gene>
    <name evidence="2" type="ORF">A4A49_55141</name>
</gene>
<dbReference type="AlphaFoldDB" id="A0A1J6IAU7"/>
<evidence type="ECO:0000313" key="2">
    <source>
        <dbReference type="EMBL" id="OIT02149.1"/>
    </source>
</evidence>
<feature type="domain" description="PB1-like" evidence="1">
    <location>
        <begin position="3"/>
        <end position="94"/>
    </location>
</feature>
<sequence>MNLVDIMFHHGGDWIREPHVLYSKKFVHSWEGYDSDLISFIDLVNEHTRELMYVGVQQLIVNGPSGNYYEVVDDSGIRHLLSLISDEFKCLNFYAVDECELSVNVPNVVHYSDSHHH</sequence>
<dbReference type="InterPro" id="IPR058594">
    <property type="entry name" value="PB1-like_dom_pln"/>
</dbReference>
<dbReference type="Pfam" id="PF26130">
    <property type="entry name" value="PB1-like"/>
    <property type="match status" value="1"/>
</dbReference>
<keyword evidence="3" id="KW-1185">Reference proteome</keyword>
<evidence type="ECO:0000313" key="3">
    <source>
        <dbReference type="Proteomes" id="UP000187609"/>
    </source>
</evidence>
<evidence type="ECO:0000259" key="1">
    <source>
        <dbReference type="Pfam" id="PF26130"/>
    </source>
</evidence>
<name>A0A1J6IAU7_NICAT</name>
<dbReference type="Proteomes" id="UP000187609">
    <property type="component" value="Unassembled WGS sequence"/>
</dbReference>